<dbReference type="AlphaFoldDB" id="A0A375ILQ9"/>
<gene>
    <name evidence="2" type="ORF">CT19425_MP20229</name>
</gene>
<dbReference type="InterPro" id="IPR009081">
    <property type="entry name" value="PP-bd_ACP"/>
</dbReference>
<dbReference type="Gene3D" id="1.10.1200.10">
    <property type="entry name" value="ACP-like"/>
    <property type="match status" value="1"/>
</dbReference>
<keyword evidence="2" id="KW-0614">Plasmid</keyword>
<dbReference type="EMBL" id="LT991977">
    <property type="protein sequence ID" value="SPK74519.1"/>
    <property type="molecule type" value="Genomic_DNA"/>
</dbReference>
<evidence type="ECO:0000313" key="3">
    <source>
        <dbReference type="Proteomes" id="UP000255505"/>
    </source>
</evidence>
<dbReference type="InterPro" id="IPR036736">
    <property type="entry name" value="ACP-like_sf"/>
</dbReference>
<dbReference type="Proteomes" id="UP000255505">
    <property type="component" value="Plasmid II"/>
</dbReference>
<evidence type="ECO:0000259" key="1">
    <source>
        <dbReference type="PROSITE" id="PS50075"/>
    </source>
</evidence>
<dbReference type="NCBIfam" id="NF006617">
    <property type="entry name" value="PRK09184.1"/>
    <property type="match status" value="1"/>
</dbReference>
<feature type="domain" description="Carrier" evidence="1">
    <location>
        <begin position="31"/>
        <end position="116"/>
    </location>
</feature>
<accession>A0A375ILQ9</accession>
<organism evidence="2 3">
    <name type="scientific">Cupriavidus taiwanensis</name>
    <dbReference type="NCBI Taxonomy" id="164546"/>
    <lineage>
        <taxon>Bacteria</taxon>
        <taxon>Pseudomonadati</taxon>
        <taxon>Pseudomonadota</taxon>
        <taxon>Betaproteobacteria</taxon>
        <taxon>Burkholderiales</taxon>
        <taxon>Burkholderiaceae</taxon>
        <taxon>Cupriavidus</taxon>
    </lineage>
</organism>
<proteinExistence type="predicted"/>
<dbReference type="PROSITE" id="PS50075">
    <property type="entry name" value="CARRIER"/>
    <property type="match status" value="1"/>
</dbReference>
<protein>
    <submittedName>
        <fullName evidence="2">Acyl carrier protein</fullName>
    </submittedName>
</protein>
<evidence type="ECO:0000313" key="2">
    <source>
        <dbReference type="EMBL" id="SPK74519.1"/>
    </source>
</evidence>
<geneLocation type="plasmid" evidence="2">
    <name>II</name>
</geneLocation>
<dbReference type="Pfam" id="PF00550">
    <property type="entry name" value="PP-binding"/>
    <property type="match status" value="1"/>
</dbReference>
<name>A0A375ILQ9_9BURK</name>
<reference evidence="2 3" key="1">
    <citation type="submission" date="2018-01" db="EMBL/GenBank/DDBJ databases">
        <authorList>
            <person name="Gaut B.S."/>
            <person name="Morton B.R."/>
            <person name="Clegg M.T."/>
            <person name="Duvall M.R."/>
        </authorList>
    </citation>
    <scope>NUCLEOTIDE SEQUENCE [LARGE SCALE GENOMIC DNA]</scope>
    <source>
        <strain evidence="2">Cupriavidus taiwanensis LMG 19425</strain>
        <plasmid evidence="3">Plasmid ii</plasmid>
    </source>
</reference>
<sequence>MRRLIAFGCPTPAPVSSCPRTGGAAAFQPFSNMTELETELARLILDELDIADLRLEDITAATPLYGEGFGLDSIDILEIALLVSRKYGVELRSDNPDNKTIFTSLGSLAAYLAQHRTR</sequence>
<dbReference type="SUPFAM" id="SSF47336">
    <property type="entry name" value="ACP-like"/>
    <property type="match status" value="1"/>
</dbReference>